<dbReference type="AlphaFoldDB" id="A0A329YKJ9"/>
<comment type="caution">
    <text evidence="1">The sequence shown here is derived from an EMBL/GenBank/DDBJ whole genome shotgun (WGS) entry which is preliminary data.</text>
</comment>
<accession>A0A329YKJ9</accession>
<name>A0A329YKJ9_RHITR</name>
<dbReference type="Proteomes" id="UP000251205">
    <property type="component" value="Unassembled WGS sequence"/>
</dbReference>
<evidence type="ECO:0000313" key="2">
    <source>
        <dbReference type="Proteomes" id="UP000251205"/>
    </source>
</evidence>
<sequence>MSVSFQLEVRRIYVKLMVSPPRPKRCFFNLARLIEGNGAANHFVTGATRDAHEMFPPVM</sequence>
<proteinExistence type="predicted"/>
<evidence type="ECO:0000313" key="1">
    <source>
        <dbReference type="EMBL" id="RAX42974.1"/>
    </source>
</evidence>
<organism evidence="1 2">
    <name type="scientific">Rhizobium tropici</name>
    <dbReference type="NCBI Taxonomy" id="398"/>
    <lineage>
        <taxon>Bacteria</taxon>
        <taxon>Pseudomonadati</taxon>
        <taxon>Pseudomonadota</taxon>
        <taxon>Alphaproteobacteria</taxon>
        <taxon>Hyphomicrobiales</taxon>
        <taxon>Rhizobiaceae</taxon>
        <taxon>Rhizobium/Agrobacterium group</taxon>
        <taxon>Rhizobium</taxon>
    </lineage>
</organism>
<reference evidence="1 2" key="1">
    <citation type="submission" date="2018-06" db="EMBL/GenBank/DDBJ databases">
        <title>Whole Genome Sequence of an efficient microsymbiont, Rhizobium tropici.</title>
        <authorList>
            <person name="Srinivasan R."/>
            <person name="Singh H.V."/>
            <person name="Srivastava R."/>
            <person name="Kumari B."/>
            <person name="Radhakrishna A."/>
        </authorList>
    </citation>
    <scope>NUCLEOTIDE SEQUENCE [LARGE SCALE GENOMIC DNA]</scope>
    <source>
        <strain evidence="1 2">IGFRI Rhizo-19</strain>
    </source>
</reference>
<dbReference type="EMBL" id="QMKK01000020">
    <property type="protein sequence ID" value="RAX42974.1"/>
    <property type="molecule type" value="Genomic_DNA"/>
</dbReference>
<protein>
    <submittedName>
        <fullName evidence="1">Uncharacterized protein</fullName>
    </submittedName>
</protein>
<gene>
    <name evidence="1" type="ORF">DQ393_04175</name>
</gene>